<feature type="compositionally biased region" description="Low complexity" evidence="1">
    <location>
        <begin position="405"/>
        <end position="415"/>
    </location>
</feature>
<evidence type="ECO:0000256" key="1">
    <source>
        <dbReference type="SAM" id="MobiDB-lite"/>
    </source>
</evidence>
<feature type="compositionally biased region" description="Polar residues" evidence="1">
    <location>
        <begin position="258"/>
        <end position="271"/>
    </location>
</feature>
<evidence type="ECO:0000313" key="3">
    <source>
        <dbReference type="Proteomes" id="UP000054097"/>
    </source>
</evidence>
<sequence>MPSGTRRDIFFHTSIVFSSGETCAHCANQGRVTDTMVDAEYVILGCEVSIAGWAQKIAARVRDPDWLEDLLKKKLGTSYSAYLNLPAIQGKTGIGAPEARTISGPKQPATRTISAGLIPPAAPKRNKSNKSKVINTDTDTDEENGDQPESSEFIIRNGPAKSRTHGTDSTQKDDPDQTESSGDEEPPLHSLKTLSAPSLPILRHKQGILLRPHPVTGFACWRQRPRVLVPNSDPSQSISPATSKSQRTQSSTQPSLFKGTQCSKVVASLSSDHPEKPVIIPTPHAQIRRQSQSQRNSKAVSFKEVKQSTLGQETGTQADTSDGDYDPANHSFDEDSNDDDWSENSSDEDDLESFTYPNSQVYTLSGKRNTSILGRAENPTGGARLDDAYWGHYLSHAVHRYGKESQSQTQSQTQTEWGTQAIQTSSQTPDGRSRGGKASGSSRWSEQRHRLVSATLSFISHWLQIPLTEVRDAWKHLPEETKTFEELQKWCLERDLRSTSDSKGIFTLPSPRSKRTRRGDGDGLARKRRNLGSQTLKPRNGSNTDEESDFQPYSDGVNGSPSSQKYDAKQEDDGAKKSPPIRFRQVRILTGDAKNRFPYPTKPDQLWAKRTCRLLGAVYGISASKVHRIWEEVDGDTKQIETILKDRASTKQYAIHNFGLGDIPRPWL</sequence>
<dbReference type="EMBL" id="KN824279">
    <property type="protein sequence ID" value="KIM32637.1"/>
    <property type="molecule type" value="Genomic_DNA"/>
</dbReference>
<feature type="region of interest" description="Disordered" evidence="1">
    <location>
        <begin position="401"/>
        <end position="446"/>
    </location>
</feature>
<feature type="region of interest" description="Disordered" evidence="1">
    <location>
        <begin position="501"/>
        <end position="581"/>
    </location>
</feature>
<evidence type="ECO:0000313" key="2">
    <source>
        <dbReference type="EMBL" id="KIM32637.1"/>
    </source>
</evidence>
<feature type="compositionally biased region" description="Polar residues" evidence="1">
    <location>
        <begin position="307"/>
        <end position="320"/>
    </location>
</feature>
<feature type="compositionally biased region" description="Low complexity" evidence="1">
    <location>
        <begin position="288"/>
        <end position="297"/>
    </location>
</feature>
<proteinExistence type="predicted"/>
<feature type="compositionally biased region" description="Basic and acidic residues" evidence="1">
    <location>
        <begin position="566"/>
        <end position="576"/>
    </location>
</feature>
<dbReference type="HOGENOM" id="CLU_411127_0_0_1"/>
<organism evidence="2 3">
    <name type="scientific">Serendipita vermifera MAFF 305830</name>
    <dbReference type="NCBI Taxonomy" id="933852"/>
    <lineage>
        <taxon>Eukaryota</taxon>
        <taxon>Fungi</taxon>
        <taxon>Dikarya</taxon>
        <taxon>Basidiomycota</taxon>
        <taxon>Agaricomycotina</taxon>
        <taxon>Agaricomycetes</taxon>
        <taxon>Sebacinales</taxon>
        <taxon>Serendipitaceae</taxon>
        <taxon>Serendipita</taxon>
    </lineage>
</organism>
<accession>A0A0C2XUU2</accession>
<protein>
    <submittedName>
        <fullName evidence="2">Uncharacterized protein</fullName>
    </submittedName>
</protein>
<feature type="compositionally biased region" description="Low complexity" evidence="1">
    <location>
        <begin position="242"/>
        <end position="255"/>
    </location>
</feature>
<keyword evidence="3" id="KW-1185">Reference proteome</keyword>
<reference evidence="3" key="2">
    <citation type="submission" date="2015-01" db="EMBL/GenBank/DDBJ databases">
        <title>Evolutionary Origins and Diversification of the Mycorrhizal Mutualists.</title>
        <authorList>
            <consortium name="DOE Joint Genome Institute"/>
            <consortium name="Mycorrhizal Genomics Consortium"/>
            <person name="Kohler A."/>
            <person name="Kuo A."/>
            <person name="Nagy L.G."/>
            <person name="Floudas D."/>
            <person name="Copeland A."/>
            <person name="Barry K.W."/>
            <person name="Cichocki N."/>
            <person name="Veneault-Fourrey C."/>
            <person name="LaButti K."/>
            <person name="Lindquist E.A."/>
            <person name="Lipzen A."/>
            <person name="Lundell T."/>
            <person name="Morin E."/>
            <person name="Murat C."/>
            <person name="Riley R."/>
            <person name="Ohm R."/>
            <person name="Sun H."/>
            <person name="Tunlid A."/>
            <person name="Henrissat B."/>
            <person name="Grigoriev I.V."/>
            <person name="Hibbett D.S."/>
            <person name="Martin F."/>
        </authorList>
    </citation>
    <scope>NUCLEOTIDE SEQUENCE [LARGE SCALE GENOMIC DNA]</scope>
    <source>
        <strain evidence="3">MAFF 305830</strain>
    </source>
</reference>
<dbReference type="Proteomes" id="UP000054097">
    <property type="component" value="Unassembled WGS sequence"/>
</dbReference>
<feature type="compositionally biased region" description="Polar residues" evidence="1">
    <location>
        <begin position="232"/>
        <end position="241"/>
    </location>
</feature>
<feature type="compositionally biased region" description="Polar residues" evidence="1">
    <location>
        <begin position="531"/>
        <end position="543"/>
    </location>
</feature>
<dbReference type="AlphaFoldDB" id="A0A0C2XUU2"/>
<name>A0A0C2XUU2_SERVB</name>
<gene>
    <name evidence="2" type="ORF">M408DRAFT_184506</name>
</gene>
<feature type="region of interest" description="Disordered" evidence="1">
    <location>
        <begin position="96"/>
        <end position="197"/>
    </location>
</feature>
<feature type="compositionally biased region" description="Polar residues" evidence="1">
    <location>
        <begin position="416"/>
        <end position="430"/>
    </location>
</feature>
<dbReference type="OrthoDB" id="10329511at2759"/>
<feature type="compositionally biased region" description="Acidic residues" evidence="1">
    <location>
        <begin position="334"/>
        <end position="352"/>
    </location>
</feature>
<reference evidence="2 3" key="1">
    <citation type="submission" date="2014-04" db="EMBL/GenBank/DDBJ databases">
        <authorList>
            <consortium name="DOE Joint Genome Institute"/>
            <person name="Kuo A."/>
            <person name="Zuccaro A."/>
            <person name="Kohler A."/>
            <person name="Nagy L.G."/>
            <person name="Floudas D."/>
            <person name="Copeland A."/>
            <person name="Barry K.W."/>
            <person name="Cichocki N."/>
            <person name="Veneault-Fourrey C."/>
            <person name="LaButti K."/>
            <person name="Lindquist E.A."/>
            <person name="Lipzen A."/>
            <person name="Lundell T."/>
            <person name="Morin E."/>
            <person name="Murat C."/>
            <person name="Sun H."/>
            <person name="Tunlid A."/>
            <person name="Henrissat B."/>
            <person name="Grigoriev I.V."/>
            <person name="Hibbett D.S."/>
            <person name="Martin F."/>
            <person name="Nordberg H.P."/>
            <person name="Cantor M.N."/>
            <person name="Hua S.X."/>
        </authorList>
    </citation>
    <scope>NUCLEOTIDE SEQUENCE [LARGE SCALE GENOMIC DNA]</scope>
    <source>
        <strain evidence="2 3">MAFF 305830</strain>
    </source>
</reference>
<feature type="region of interest" description="Disordered" evidence="1">
    <location>
        <begin position="228"/>
        <end position="358"/>
    </location>
</feature>